<dbReference type="Pfam" id="PF00004">
    <property type="entry name" value="AAA"/>
    <property type="match status" value="1"/>
</dbReference>
<feature type="domain" description="Ycf2 N-terminal" evidence="8">
    <location>
        <begin position="465"/>
        <end position="854"/>
    </location>
</feature>
<gene>
    <name evidence="9" type="primary">ycf2</name>
</gene>
<protein>
    <submittedName>
        <fullName evidence="9">Uncharacterized protein</fullName>
    </submittedName>
</protein>
<comment type="subcellular location">
    <subcellularLocation>
        <location evidence="2">Plastid</location>
    </subcellularLocation>
</comment>
<sequence length="1764" mass="208398">MYHMVPKNKTFPFFHFRFMTKKNQYPFWLCELRDVFTEITNSHNPVALAYSFYSRIQLSFFLIRMFFQQERFIKLLDPQIWSLLLSPQGFKRNPYFKLTMILDFVVVAVVLYRLNNRNMVERKNRYLIGLLPIPINSIAIETRNDMLEESFWSSHMNRLIVSFLSLPKVRKSSFLDPKDSTWVLPITNWSVSNIWSELELNLNSNPTKRSTRDQRFLKKEQDLSFALARRAEKKEMVNLFKIIPYLQKSVSIHPISSDSGCDRGSKGEPDMGSSNTISFFSFDFFHVFHDRNRGGYTLHHESEERFQEMEAIFTLLLTEPDLIQSQYRTYGSMRNVLNRFFFMNRSDRNFEYGIQRDKIGKDTLNDRIRMKSTINQDLSNWKKSPKKGFDPLLLISRTEGSANRDPDKYRYRCFNESKDLFQFESPFQVVFDGLRMNPYSIELKSFLRYLSNSFLFLSFGNIPTDRSEKSKLLIEGGAISPFLFKKWMSDSFPTIKNRRQSLDSYFSMIDQDNWLNPVKPFHRSLLLSAFYKANRLRFLNNSHHLCYCSKRFPFCIERAPINNSYLTYRQFLNILFIRNKRFPVGQNAFLERDTILPIESQVSKICIPNPQSGDERYNFSKSFQFPTRSDRFLRRTIYSIADISGTPLTEGQIVNFERTDCQPLSAMNLSDSERKNLQEFIDLNSNMGSIHLPDCERYLPPKKKKKRRLFRKKALLMMQLYRAFEKETYSSILPWEKVKKNMPYFFTWPGFIYINRIVLQDLLWPRLRRSGVIFLESIYLAWRICQRKLCLPQWKRRISEISGKSFLLKLKFKEGIPRKNESTIHLRFPNAREFLYSIPFLLLVAAAYLFDVRLFLNLEILCMLLEMDIGWNRIGLINETDSKPMESWVESNDLLFSDEKQLWLQLFNLSLSSEKSIDQILWNLTHSDHFSKKEFGYQMSEQPGAIYLRYLFDLHNKSLISYKVNSSSSVERRVLASQSQAMTTSVPFSSRRPLFPFRRNLSPPRGILVVGSVDIGQSYWVKYLATNCNLPFITITLVRNLDQPEIWDQIYQEVLPKYELKKNIWDYFRMRKAQLKAQLNQLKALLKTIYHSVIEDKEQGKAVKKASDSNQYRHCKAPTLPEYGKFLFDLVLDLVQKEPEIKDFYSKIEDFERSIVDQSAFDFDHSVFKWLSIVTDIANYRVPAWKAQVKDELESQVRDEKRLKPIEDPFPDIFHSPSLYISSQFEIAKVMAPCILCIPDVEDLFQEETSYLSRGLVTNFLNEDFEEEEGVGPVGDVLVIASTSIPQRVDPRLLDWKRFQTCIQIRSFSIPQQRKHFFTLSDTRGFHLEKKMFYTNEFWPIDVGYNSANFVALTNEALSISITQNKSILDTNTIRFACHRKNWNLQSQIASIPDHVVFLYQIARAIAQRILLGKNCPIDRILSIYENHIFHRELYSYVYKWFFELGMSIKRVTIFIYLLSCSAGLVAQNLRFGPDDKRALYSFEAFDTDSELVRSLLALDCAVVVPPRSQFDNDRLTLPFLTKRTIKRGTYKLFRHAYASLLLGEIYRAQFDNSVSEVRDPTFWSPTIWDPHALLFEIETFILVERKDKLKLSKEDKEEFTEEEKELEDEEPKEGYLKSRPNPFSLDFEGNLEKNDVGFLAQFQIQDRFFKERGFMRNNRYFWYPSDPDPFLRLVDSDYSEEADEGLKEGFKRDSYESLLAKPLVNHFLRSKTLCESYEYLSSLLLSNQRLLDQMAKTLLRKRWLFPDEMKSFFMEQEKELKDI</sequence>
<geneLocation type="plastid" evidence="9"/>
<keyword evidence="6" id="KW-0067">ATP-binding</keyword>
<name>A0A411K363_9CARY</name>
<feature type="domain" description="Ycf2 N-terminal" evidence="8">
    <location>
        <begin position="192"/>
        <end position="323"/>
    </location>
</feature>
<dbReference type="GO" id="GO:0005524">
    <property type="term" value="F:ATP binding"/>
    <property type="evidence" value="ECO:0007669"/>
    <property type="project" value="UniProtKB-KW"/>
</dbReference>
<evidence type="ECO:0000313" key="9">
    <source>
        <dbReference type="EMBL" id="QBC71787.1"/>
    </source>
</evidence>
<keyword evidence="5" id="KW-0547">Nucleotide-binding</keyword>
<evidence type="ECO:0000256" key="4">
    <source>
        <dbReference type="ARBA" id="ARBA00022640"/>
    </source>
</evidence>
<organism evidence="9">
    <name type="scientific">Drosera indica</name>
    <dbReference type="NCBI Taxonomy" id="16680"/>
    <lineage>
        <taxon>Eukaryota</taxon>
        <taxon>Viridiplantae</taxon>
        <taxon>Streptophyta</taxon>
        <taxon>Embryophyta</taxon>
        <taxon>Tracheophyta</taxon>
        <taxon>Spermatophyta</taxon>
        <taxon>Magnoliopsida</taxon>
        <taxon>eudicotyledons</taxon>
        <taxon>Gunneridae</taxon>
        <taxon>Pentapetalae</taxon>
        <taxon>Caryophyllales</taxon>
        <taxon>Droseraceae</taxon>
        <taxon>Drosera</taxon>
    </lineage>
</organism>
<dbReference type="Gene3D" id="3.40.50.300">
    <property type="entry name" value="P-loop containing nucleotide triphosphate hydrolases"/>
    <property type="match status" value="1"/>
</dbReference>
<comment type="function">
    <text evidence="1">Probable ATPase of unknown function. Its presence in a non-photosynthetic plant (Epifagus virginiana) and experiments in tobacco indicate that it has an essential function which is probably not related to photosynthesis.</text>
</comment>
<evidence type="ECO:0000256" key="3">
    <source>
        <dbReference type="ARBA" id="ARBA00009361"/>
    </source>
</evidence>
<evidence type="ECO:0000256" key="1">
    <source>
        <dbReference type="ARBA" id="ARBA00002329"/>
    </source>
</evidence>
<dbReference type="GO" id="GO:0016887">
    <property type="term" value="F:ATP hydrolysis activity"/>
    <property type="evidence" value="ECO:0007669"/>
    <property type="project" value="InterPro"/>
</dbReference>
<dbReference type="InterPro" id="IPR056777">
    <property type="entry name" value="Ycf2_N"/>
</dbReference>
<accession>A0A411K363</accession>
<dbReference type="Gene3D" id="1.10.8.60">
    <property type="match status" value="1"/>
</dbReference>
<dbReference type="EMBL" id="MK397919">
    <property type="protein sequence ID" value="QBC71788.1"/>
    <property type="molecule type" value="Genomic_DNA"/>
</dbReference>
<dbReference type="SUPFAM" id="SSF52540">
    <property type="entry name" value="P-loop containing nucleoside triphosphate hydrolases"/>
    <property type="match status" value="1"/>
</dbReference>
<feature type="domain" description="ATPase AAA-type core" evidence="7">
    <location>
        <begin position="1221"/>
        <end position="1306"/>
    </location>
</feature>
<evidence type="ECO:0000259" key="7">
    <source>
        <dbReference type="Pfam" id="PF00004"/>
    </source>
</evidence>
<dbReference type="PANTHER" id="PTHR33078">
    <property type="entry name" value="PROTEIN YCF2-RELATED"/>
    <property type="match status" value="1"/>
</dbReference>
<evidence type="ECO:0000256" key="5">
    <source>
        <dbReference type="ARBA" id="ARBA00022741"/>
    </source>
</evidence>
<feature type="domain" description="Ycf2 N-terminal" evidence="8">
    <location>
        <begin position="21"/>
        <end position="189"/>
    </location>
</feature>
<reference evidence="9" key="1">
    <citation type="journal article" date="2019" name="Mol. Phylogenet. Evol.">
        <title>Plastid phylogenomic insights into the evolution of Caryophyllales.</title>
        <authorList>
            <person name="Yao G."/>
            <person name="Jin J.J."/>
            <person name="Li H.T."/>
            <person name="Yang J.B."/>
            <person name="Shiva Mandala V."/>
            <person name="Croley M."/>
            <person name="Mostow R."/>
            <person name="Douglas N.A."/>
            <person name="Chase M.W."/>
            <person name="Christenhusz M.J."/>
            <person name="Soltis D.E."/>
            <person name="Soltis P.S."/>
            <person name="Smith S.A."/>
            <person name="Brockington S.F."/>
            <person name="Moore M.J."/>
            <person name="Yi T.S."/>
            <person name="Li D.Z."/>
        </authorList>
    </citation>
    <scope>NUCLEOTIDE SEQUENCE</scope>
</reference>
<evidence type="ECO:0000259" key="8">
    <source>
        <dbReference type="Pfam" id="PF05695"/>
    </source>
</evidence>
<evidence type="ECO:0000256" key="2">
    <source>
        <dbReference type="ARBA" id="ARBA00004474"/>
    </source>
</evidence>
<dbReference type="GO" id="GO:0009536">
    <property type="term" value="C:plastid"/>
    <property type="evidence" value="ECO:0007669"/>
    <property type="project" value="UniProtKB-SubCell"/>
</dbReference>
<comment type="similarity">
    <text evidence="3">Belongs to the Ycf2 family.</text>
</comment>
<dbReference type="PANTHER" id="PTHR33078:SF100">
    <property type="entry name" value="PROTEIN YCF2"/>
    <property type="match status" value="1"/>
</dbReference>
<dbReference type="InterPro" id="IPR027417">
    <property type="entry name" value="P-loop_NTPase"/>
</dbReference>
<dbReference type="EMBL" id="MK397919">
    <property type="protein sequence ID" value="QBC71787.1"/>
    <property type="molecule type" value="Genomic_DNA"/>
</dbReference>
<proteinExistence type="inferred from homology"/>
<dbReference type="Pfam" id="PF05695">
    <property type="entry name" value="Ycf2"/>
    <property type="match status" value="3"/>
</dbReference>
<evidence type="ECO:0000256" key="6">
    <source>
        <dbReference type="ARBA" id="ARBA00022840"/>
    </source>
</evidence>
<keyword evidence="4 9" id="KW-0934">Plastid</keyword>
<dbReference type="InterPro" id="IPR003959">
    <property type="entry name" value="ATPase_AAA_core"/>
</dbReference>